<dbReference type="RefSeq" id="WP_176572459.1">
    <property type="nucleotide sequence ID" value="NZ_CP056030.1"/>
</dbReference>
<dbReference type="GO" id="GO:0016740">
    <property type="term" value="F:transferase activity"/>
    <property type="evidence" value="ECO:0007669"/>
    <property type="project" value="UniProtKB-KW"/>
</dbReference>
<keyword evidence="5" id="KW-1185">Reference proteome</keyword>
<name>A0A7D5DBE1_9PSED</name>
<keyword evidence="1" id="KW-1003">Cell membrane</keyword>
<keyword evidence="1" id="KW-0997">Cell inner membrane</keyword>
<dbReference type="GO" id="GO:0005886">
    <property type="term" value="C:plasma membrane"/>
    <property type="evidence" value="ECO:0007669"/>
    <property type="project" value="TreeGrafter"/>
</dbReference>
<dbReference type="InterPro" id="IPR029044">
    <property type="entry name" value="Nucleotide-diphossugar_trans"/>
</dbReference>
<keyword evidence="2" id="KW-0812">Transmembrane</keyword>
<feature type="transmembrane region" description="Helical" evidence="2">
    <location>
        <begin position="230"/>
        <end position="251"/>
    </location>
</feature>
<dbReference type="InterPro" id="IPR001173">
    <property type="entry name" value="Glyco_trans_2-like"/>
</dbReference>
<keyword evidence="2" id="KW-0472">Membrane</keyword>
<gene>
    <name evidence="4" type="ORF">HWQ56_21335</name>
</gene>
<keyword evidence="4" id="KW-0808">Transferase</keyword>
<organism evidence="4 5">
    <name type="scientific">Pseudomonas eucalypticola</name>
    <dbReference type="NCBI Taxonomy" id="2599595"/>
    <lineage>
        <taxon>Bacteria</taxon>
        <taxon>Pseudomonadati</taxon>
        <taxon>Pseudomonadota</taxon>
        <taxon>Gammaproteobacteria</taxon>
        <taxon>Pseudomonadales</taxon>
        <taxon>Pseudomonadaceae</taxon>
        <taxon>Pseudomonas</taxon>
    </lineage>
</organism>
<dbReference type="AlphaFoldDB" id="A0A7D5DBE1"/>
<keyword evidence="2" id="KW-1133">Transmembrane helix</keyword>
<dbReference type="Proteomes" id="UP000509568">
    <property type="component" value="Chromosome"/>
</dbReference>
<evidence type="ECO:0000313" key="5">
    <source>
        <dbReference type="Proteomes" id="UP000509568"/>
    </source>
</evidence>
<evidence type="ECO:0000256" key="2">
    <source>
        <dbReference type="SAM" id="Phobius"/>
    </source>
</evidence>
<dbReference type="Gene3D" id="3.90.550.10">
    <property type="entry name" value="Spore Coat Polysaccharide Biosynthesis Protein SpsA, Chain A"/>
    <property type="match status" value="1"/>
</dbReference>
<feature type="transmembrane region" description="Helical" evidence="2">
    <location>
        <begin position="263"/>
        <end position="289"/>
    </location>
</feature>
<evidence type="ECO:0000313" key="4">
    <source>
        <dbReference type="EMBL" id="QKZ07760.1"/>
    </source>
</evidence>
<protein>
    <submittedName>
        <fullName evidence="4">Glycosyltransferase family 2 protein</fullName>
    </submittedName>
</protein>
<evidence type="ECO:0000259" key="3">
    <source>
        <dbReference type="Pfam" id="PF00535"/>
    </source>
</evidence>
<dbReference type="InterPro" id="IPR050256">
    <property type="entry name" value="Glycosyltransferase_2"/>
</dbReference>
<dbReference type="PANTHER" id="PTHR48090">
    <property type="entry name" value="UNDECAPRENYL-PHOSPHATE 4-DEOXY-4-FORMAMIDO-L-ARABINOSE TRANSFERASE-RELATED"/>
    <property type="match status" value="1"/>
</dbReference>
<feature type="domain" description="Glycosyltransferase 2-like" evidence="3">
    <location>
        <begin position="6"/>
        <end position="169"/>
    </location>
</feature>
<dbReference type="EMBL" id="CP056030">
    <property type="protein sequence ID" value="QKZ07760.1"/>
    <property type="molecule type" value="Genomic_DNA"/>
</dbReference>
<dbReference type="KEGG" id="pez:HWQ56_21335"/>
<dbReference type="Pfam" id="PF00535">
    <property type="entry name" value="Glycos_transf_2"/>
    <property type="match status" value="1"/>
</dbReference>
<accession>A0A7D5DBE1</accession>
<dbReference type="SUPFAM" id="SSF53448">
    <property type="entry name" value="Nucleotide-diphospho-sugar transferases"/>
    <property type="match status" value="1"/>
</dbReference>
<reference evidence="4 5" key="1">
    <citation type="submission" date="2020-06" db="EMBL/GenBank/DDBJ databases">
        <title>Pseudomonas eucalypticola sp. nov., an endophyte of Eucalyptus dunnii leaves with biocontrol ability of eucalyptus leaf blight.</title>
        <authorList>
            <person name="Liu Y."/>
            <person name="Song Z."/>
            <person name="Zeng H."/>
            <person name="Lu M."/>
            <person name="Wang X."/>
            <person name="Lian X."/>
            <person name="Zhang Q."/>
        </authorList>
    </citation>
    <scope>NUCLEOTIDE SEQUENCE [LARGE SCALE GENOMIC DNA]</scope>
    <source>
        <strain evidence="4 5">NP-1</strain>
    </source>
</reference>
<dbReference type="CDD" id="cd04187">
    <property type="entry name" value="DPM1_like_bac"/>
    <property type="match status" value="1"/>
</dbReference>
<proteinExistence type="predicted"/>
<sequence>MGLLTLVIPVYKNEGSIPDLLAAITGLNQKLDGELEVVFVVDGSPDRCYELLSKALPSQQFVSKLILLSRNFGSFMAIRTGLQHGTGTRFAVMAADLQEPPELVLEMDRILRTEPIDVVVGAREGRKDPLLSRTASRIFWGMYRRYVVPEIPPGGVDMFGCNAAFRDTLLTLDERHSSLIAQIFWLGYRRKCITYSRNEREHGKSAWTFRKKVNYLMDSVFSFTDLPIRLLIRVGGGGAALAALLGLFIAAARLHGMIQVPGYAMIMLAITFLGCANLLGLGIVGSYAWRTYENTKNRPLAIPMRVDSFGAKQ</sequence>
<dbReference type="PANTHER" id="PTHR48090:SF8">
    <property type="entry name" value="GLYCOSYLTRANSFERASE CSBB-RELATED"/>
    <property type="match status" value="1"/>
</dbReference>
<evidence type="ECO:0000256" key="1">
    <source>
        <dbReference type="ARBA" id="ARBA00022519"/>
    </source>
</evidence>